<dbReference type="SUPFAM" id="SSF52943">
    <property type="entry name" value="ATP synthase (F1-ATPase), gamma subunit"/>
    <property type="match status" value="1"/>
</dbReference>
<evidence type="ECO:0000256" key="4">
    <source>
        <dbReference type="ARBA" id="ARBA00022448"/>
    </source>
</evidence>
<sequence length="274" mass="29618">MTRPEDIRDRIDNIREIESIVSTLRALAVARQHEARDHLAPIRAYETSVAQALGTALAAARITAPEPIDRPGLIVVVGVAQGFSGAFGDRIADAADDHARRGADLLIVGGRTGSALDERGVKPVWVTETASHPHDVPALASRLSDVLFDRLTRSGGAPVSILFADPEALDQPLTRRLLFPFDFSRFPAQRREAPLTTLAAGELVSELIEEYVFTALCEAVMLGFAAENAARATAMSRAQTNVKRIATDLQATFQRARQEQMTTEIIELSTASAP</sequence>
<evidence type="ECO:0000256" key="8">
    <source>
        <dbReference type="ARBA" id="ARBA00023196"/>
    </source>
</evidence>
<name>A0A327Y530_9RHOB</name>
<accession>A0A327Y530</accession>
<organism evidence="10 11">
    <name type="scientific">Salipiger aestuarii</name>
    <dbReference type="NCBI Taxonomy" id="568098"/>
    <lineage>
        <taxon>Bacteria</taxon>
        <taxon>Pseudomonadati</taxon>
        <taxon>Pseudomonadota</taxon>
        <taxon>Alphaproteobacteria</taxon>
        <taxon>Rhodobacterales</taxon>
        <taxon>Roseobacteraceae</taxon>
        <taxon>Salipiger</taxon>
    </lineage>
</organism>
<dbReference type="InterPro" id="IPR035968">
    <property type="entry name" value="ATP_synth_F1_ATPase_gsu"/>
</dbReference>
<evidence type="ECO:0000313" key="10">
    <source>
        <dbReference type="EMBL" id="RAK15176.1"/>
    </source>
</evidence>
<comment type="similarity">
    <text evidence="3">Belongs to the ATPase gamma chain family.</text>
</comment>
<proteinExistence type="inferred from homology"/>
<comment type="subcellular location">
    <subcellularLocation>
        <location evidence="2">Membrane</location>
        <topology evidence="2">Peripheral membrane protein</topology>
    </subcellularLocation>
</comment>
<dbReference type="RefSeq" id="WP_009506890.1">
    <property type="nucleotide sequence ID" value="NZ_LIGK01000078.1"/>
</dbReference>
<dbReference type="AlphaFoldDB" id="A0A327Y530"/>
<dbReference type="EMBL" id="QLMG01000025">
    <property type="protein sequence ID" value="RAK15176.1"/>
    <property type="molecule type" value="Genomic_DNA"/>
</dbReference>
<evidence type="ECO:0000313" key="11">
    <source>
        <dbReference type="Proteomes" id="UP000249165"/>
    </source>
</evidence>
<protein>
    <submittedName>
        <fullName evidence="10">F-type H+-transporting ATPase subunit gamma</fullName>
    </submittedName>
</protein>
<evidence type="ECO:0000256" key="6">
    <source>
        <dbReference type="ARBA" id="ARBA00023065"/>
    </source>
</evidence>
<evidence type="ECO:0000256" key="1">
    <source>
        <dbReference type="ARBA" id="ARBA00003456"/>
    </source>
</evidence>
<comment type="caution">
    <text evidence="10">The sequence shown here is derived from an EMBL/GenBank/DDBJ whole genome shotgun (WGS) entry which is preliminary data.</text>
</comment>
<dbReference type="Proteomes" id="UP000249165">
    <property type="component" value="Unassembled WGS sequence"/>
</dbReference>
<dbReference type="GO" id="GO:0045259">
    <property type="term" value="C:proton-transporting ATP synthase complex"/>
    <property type="evidence" value="ECO:0007669"/>
    <property type="project" value="UniProtKB-KW"/>
</dbReference>
<dbReference type="PRINTS" id="PR00126">
    <property type="entry name" value="ATPASEGAMMA"/>
</dbReference>
<evidence type="ECO:0000256" key="2">
    <source>
        <dbReference type="ARBA" id="ARBA00004170"/>
    </source>
</evidence>
<keyword evidence="8" id="KW-0139">CF(1)</keyword>
<comment type="function">
    <text evidence="1">Produces ATP from ADP in the presence of a proton gradient across the membrane. The gamma chain is believed to be important in regulating ATPase activity and the flow of protons through the CF(0) complex.</text>
</comment>
<dbReference type="Pfam" id="PF00231">
    <property type="entry name" value="ATP-synt"/>
    <property type="match status" value="1"/>
</dbReference>
<keyword evidence="11" id="KW-1185">Reference proteome</keyword>
<evidence type="ECO:0000256" key="9">
    <source>
        <dbReference type="ARBA" id="ARBA00023310"/>
    </source>
</evidence>
<keyword evidence="7" id="KW-0472">Membrane</keyword>
<keyword evidence="5" id="KW-0375">Hydrogen ion transport</keyword>
<reference evidence="10 11" key="1">
    <citation type="submission" date="2018-06" db="EMBL/GenBank/DDBJ databases">
        <title>Genomic Encyclopedia of Archaeal and Bacterial Type Strains, Phase II (KMG-II): from individual species to whole genera.</title>
        <authorList>
            <person name="Goeker M."/>
        </authorList>
    </citation>
    <scope>NUCLEOTIDE SEQUENCE [LARGE SCALE GENOMIC DNA]</scope>
    <source>
        <strain evidence="10 11">DSM 22011</strain>
    </source>
</reference>
<dbReference type="OrthoDB" id="6169121at2"/>
<keyword evidence="6" id="KW-0406">Ion transport</keyword>
<keyword evidence="4" id="KW-0813">Transport</keyword>
<keyword evidence="9" id="KW-0066">ATP synthesis</keyword>
<dbReference type="Gene3D" id="3.40.1380.10">
    <property type="match status" value="1"/>
</dbReference>
<evidence type="ECO:0000256" key="7">
    <source>
        <dbReference type="ARBA" id="ARBA00023136"/>
    </source>
</evidence>
<evidence type="ECO:0000256" key="5">
    <source>
        <dbReference type="ARBA" id="ARBA00022781"/>
    </source>
</evidence>
<dbReference type="InterPro" id="IPR000131">
    <property type="entry name" value="ATP_synth_F1_gsu"/>
</dbReference>
<dbReference type="Gene3D" id="1.10.287.80">
    <property type="entry name" value="ATP synthase, gamma subunit, helix hairpin domain"/>
    <property type="match status" value="1"/>
</dbReference>
<gene>
    <name evidence="10" type="ORF">ATI53_102578</name>
</gene>
<dbReference type="GO" id="GO:0046933">
    <property type="term" value="F:proton-transporting ATP synthase activity, rotational mechanism"/>
    <property type="evidence" value="ECO:0007669"/>
    <property type="project" value="InterPro"/>
</dbReference>
<evidence type="ECO:0000256" key="3">
    <source>
        <dbReference type="ARBA" id="ARBA00007681"/>
    </source>
</evidence>